<evidence type="ECO:0000256" key="8">
    <source>
        <dbReference type="ARBA" id="ARBA00023239"/>
    </source>
</evidence>
<evidence type="ECO:0000256" key="1">
    <source>
        <dbReference type="ARBA" id="ARBA00004496"/>
    </source>
</evidence>
<dbReference type="InterPro" id="IPR004651">
    <property type="entry name" value="HisF"/>
</dbReference>
<dbReference type="EC" id="4.3.2.10" evidence="11"/>
<sequence>MLAKRIIPCLDIKNGRVVKGTRFLNLRDAGDPVELAEYYDNEGADELVFLDITASAEKRKIIIDVVEKTAEKVFIPLTVGGGVKEIEDFRALLNAGADKVSVNTAAVKNPNLIREASEIFGSQCVVVAIDAKRNYNREEGKNLVKVEDGYCWFEVYIYGGKKGTGIDAIDWAKRVEELGAGEILLTSIDKDGTREGYDLYLTEAISKAVNIPVIASGGAGKPEHVYEALKITEAALMAGILHYGEYTIEEIKRYCKERGIPIRL</sequence>
<comment type="subunit">
    <text evidence="4 11">Heterodimer of HisH and HisF.</text>
</comment>
<evidence type="ECO:0000313" key="13">
    <source>
        <dbReference type="EMBL" id="ADG13924.1"/>
    </source>
</evidence>
<name>D5VTM1_METIM</name>
<keyword evidence="7 11" id="KW-0368">Histidine biosynthesis</keyword>
<dbReference type="GO" id="GO:0016829">
    <property type="term" value="F:lyase activity"/>
    <property type="evidence" value="ECO:0007669"/>
    <property type="project" value="UniProtKB-KW"/>
</dbReference>
<dbReference type="PANTHER" id="PTHR21235:SF2">
    <property type="entry name" value="IMIDAZOLE GLYCEROL PHOSPHATE SYNTHASE HISHF"/>
    <property type="match status" value="1"/>
</dbReference>
<dbReference type="HAMAP" id="MF_01013">
    <property type="entry name" value="HisF"/>
    <property type="match status" value="1"/>
</dbReference>
<dbReference type="GO" id="GO:0000107">
    <property type="term" value="F:imidazoleglycerol-phosphate synthase activity"/>
    <property type="evidence" value="ECO:0007669"/>
    <property type="project" value="UniProtKB-UniRule"/>
</dbReference>
<keyword evidence="14" id="KW-1185">Reference proteome</keyword>
<keyword evidence="5 11" id="KW-0963">Cytoplasm</keyword>
<dbReference type="AlphaFoldDB" id="D5VTM1"/>
<evidence type="ECO:0000256" key="11">
    <source>
        <dbReference type="HAMAP-Rule" id="MF_01013"/>
    </source>
</evidence>
<dbReference type="KEGG" id="mif:Metin_1274"/>
<protein>
    <recommendedName>
        <fullName evidence="11">Imidazole glycerol phosphate synthase subunit HisF</fullName>
        <ecNumber evidence="11">4.3.2.10</ecNumber>
    </recommendedName>
    <alternativeName>
        <fullName evidence="11">IGP synthase cyclase subunit</fullName>
    </alternativeName>
    <alternativeName>
        <fullName evidence="11">IGP synthase subunit HisF</fullName>
    </alternativeName>
    <alternativeName>
        <fullName evidence="11">ImGP synthase subunit HisF</fullName>
        <shortName evidence="11">IGPS subunit HisF</shortName>
    </alternativeName>
</protein>
<dbReference type="NCBIfam" id="TIGR00735">
    <property type="entry name" value="hisF"/>
    <property type="match status" value="1"/>
</dbReference>
<evidence type="ECO:0000256" key="6">
    <source>
        <dbReference type="ARBA" id="ARBA00022605"/>
    </source>
</evidence>
<feature type="active site" evidence="11">
    <location>
        <position position="11"/>
    </location>
</feature>
<evidence type="ECO:0000256" key="9">
    <source>
        <dbReference type="ARBA" id="ARBA00025475"/>
    </source>
</evidence>
<dbReference type="GO" id="GO:0005737">
    <property type="term" value="C:cytoplasm"/>
    <property type="evidence" value="ECO:0007669"/>
    <property type="project" value="UniProtKB-SubCell"/>
</dbReference>
<comment type="pathway">
    <text evidence="2 11">Amino-acid biosynthesis; L-histidine biosynthesis; L-histidine from 5-phospho-alpha-D-ribose 1-diphosphate: step 5/9.</text>
</comment>
<gene>
    <name evidence="11" type="primary">hisF</name>
    <name evidence="13" type="ordered locus">Metin_1274</name>
</gene>
<dbReference type="InterPro" id="IPR006062">
    <property type="entry name" value="His_biosynth"/>
</dbReference>
<dbReference type="EMBL" id="CP002009">
    <property type="protein sequence ID" value="ADG13924.1"/>
    <property type="molecule type" value="Genomic_DNA"/>
</dbReference>
<comment type="function">
    <text evidence="9 11">IGPS catalyzes the conversion of PRFAR and glutamine to IGP, AICAR and glutamate. The HisF subunit catalyzes the cyclization activity that produces IGP and AICAR from PRFAR using the ammonia provided by the HisH subunit.</text>
</comment>
<evidence type="ECO:0000256" key="4">
    <source>
        <dbReference type="ARBA" id="ARBA00011152"/>
    </source>
</evidence>
<dbReference type="eggNOG" id="arCOG00617">
    <property type="taxonomic scope" value="Archaea"/>
</dbReference>
<dbReference type="Pfam" id="PF00977">
    <property type="entry name" value="His_biosynth"/>
    <property type="match status" value="1"/>
</dbReference>
<comment type="catalytic activity">
    <reaction evidence="10 11">
        <text>5-[(5-phospho-1-deoxy-D-ribulos-1-ylimino)methylamino]-1-(5-phospho-beta-D-ribosyl)imidazole-4-carboxamide + L-glutamine = D-erythro-1-(imidazol-4-yl)glycerol 3-phosphate + 5-amino-1-(5-phospho-beta-D-ribosyl)imidazole-4-carboxamide + L-glutamate + H(+)</text>
        <dbReference type="Rhea" id="RHEA:24793"/>
        <dbReference type="ChEBI" id="CHEBI:15378"/>
        <dbReference type="ChEBI" id="CHEBI:29985"/>
        <dbReference type="ChEBI" id="CHEBI:58278"/>
        <dbReference type="ChEBI" id="CHEBI:58359"/>
        <dbReference type="ChEBI" id="CHEBI:58475"/>
        <dbReference type="ChEBI" id="CHEBI:58525"/>
        <dbReference type="EC" id="4.3.2.10"/>
    </reaction>
</comment>
<dbReference type="OrthoDB" id="6261at2157"/>
<accession>D5VTM1</accession>
<evidence type="ECO:0000313" key="14">
    <source>
        <dbReference type="Proteomes" id="UP000002061"/>
    </source>
</evidence>
<dbReference type="HOGENOM" id="CLU_048577_4_0_2"/>
<proteinExistence type="inferred from homology"/>
<evidence type="ECO:0000256" key="12">
    <source>
        <dbReference type="RuleBase" id="RU003657"/>
    </source>
</evidence>
<keyword evidence="8 11" id="KW-0456">Lyase</keyword>
<evidence type="ECO:0000256" key="2">
    <source>
        <dbReference type="ARBA" id="ARBA00005091"/>
    </source>
</evidence>
<dbReference type="RefSeq" id="WP_013100669.1">
    <property type="nucleotide sequence ID" value="NC_014122.1"/>
</dbReference>
<comment type="similarity">
    <text evidence="3 11 12">Belongs to the HisA/HisF family.</text>
</comment>
<dbReference type="Gene3D" id="3.20.20.70">
    <property type="entry name" value="Aldolase class I"/>
    <property type="match status" value="1"/>
</dbReference>
<dbReference type="InterPro" id="IPR011060">
    <property type="entry name" value="RibuloseP-bd_barrel"/>
</dbReference>
<keyword evidence="6 11" id="KW-0028">Amino-acid biosynthesis</keyword>
<dbReference type="UniPathway" id="UPA00031">
    <property type="reaction ID" value="UER00010"/>
</dbReference>
<organism evidence="13 14">
    <name type="scientific">Methanocaldococcus infernus (strain DSM 11812 / JCM 15783 / ME)</name>
    <dbReference type="NCBI Taxonomy" id="573063"/>
    <lineage>
        <taxon>Archaea</taxon>
        <taxon>Methanobacteriati</taxon>
        <taxon>Methanobacteriota</taxon>
        <taxon>Methanomada group</taxon>
        <taxon>Methanococci</taxon>
        <taxon>Methanococcales</taxon>
        <taxon>Methanocaldococcaceae</taxon>
        <taxon>Methanocaldococcus</taxon>
    </lineage>
</organism>
<dbReference type="SUPFAM" id="SSF51366">
    <property type="entry name" value="Ribulose-phoshate binding barrel"/>
    <property type="match status" value="1"/>
</dbReference>
<evidence type="ECO:0000256" key="7">
    <source>
        <dbReference type="ARBA" id="ARBA00023102"/>
    </source>
</evidence>
<dbReference type="STRING" id="573063.Metin_1274"/>
<dbReference type="CDD" id="cd04731">
    <property type="entry name" value="HisF"/>
    <property type="match status" value="1"/>
</dbReference>
<reference evidence="13" key="1">
    <citation type="submission" date="2010-04" db="EMBL/GenBank/DDBJ databases">
        <title>Complete sequence of Methanocaldococcus infernus ME.</title>
        <authorList>
            <consortium name="US DOE Joint Genome Institute"/>
            <person name="Lucas S."/>
            <person name="Copeland A."/>
            <person name="Lapidus A."/>
            <person name="Cheng J.-F."/>
            <person name="Bruce D."/>
            <person name="Goodwin L."/>
            <person name="Pitluck S."/>
            <person name="Munk A.C."/>
            <person name="Detter J.C."/>
            <person name="Han C."/>
            <person name="Tapia R."/>
            <person name="Land M."/>
            <person name="Hauser L."/>
            <person name="Kyrpides N."/>
            <person name="Mikhailova N."/>
            <person name="Sieprawska-Lupa M."/>
            <person name="Whitman W.B."/>
            <person name="Woyke T."/>
        </authorList>
    </citation>
    <scope>NUCLEOTIDE SEQUENCE [LARGE SCALE GENOMIC DNA]</scope>
    <source>
        <strain evidence="13">ME</strain>
    </source>
</reference>
<dbReference type="GO" id="GO:0000105">
    <property type="term" value="P:L-histidine biosynthetic process"/>
    <property type="evidence" value="ECO:0007669"/>
    <property type="project" value="UniProtKB-UniRule"/>
</dbReference>
<evidence type="ECO:0000256" key="10">
    <source>
        <dbReference type="ARBA" id="ARBA00047838"/>
    </source>
</evidence>
<comment type="subcellular location">
    <subcellularLocation>
        <location evidence="1 11">Cytoplasm</location>
    </subcellularLocation>
</comment>
<dbReference type="FunFam" id="3.20.20.70:FF:000006">
    <property type="entry name" value="Imidazole glycerol phosphate synthase subunit HisF"/>
    <property type="match status" value="1"/>
</dbReference>
<dbReference type="Proteomes" id="UP000002061">
    <property type="component" value="Chromosome"/>
</dbReference>
<dbReference type="InterPro" id="IPR050064">
    <property type="entry name" value="IGPS_HisA/HisF"/>
</dbReference>
<evidence type="ECO:0000256" key="5">
    <source>
        <dbReference type="ARBA" id="ARBA00022490"/>
    </source>
</evidence>
<evidence type="ECO:0000256" key="3">
    <source>
        <dbReference type="ARBA" id="ARBA00009667"/>
    </source>
</evidence>
<dbReference type="GeneID" id="9132294"/>
<feature type="active site" evidence="11">
    <location>
        <position position="130"/>
    </location>
</feature>
<dbReference type="InterPro" id="IPR013785">
    <property type="entry name" value="Aldolase_TIM"/>
</dbReference>
<dbReference type="PANTHER" id="PTHR21235">
    <property type="entry name" value="IMIDAZOLE GLYCEROL PHOSPHATE SYNTHASE SUBUNIT HISF/H IGP SYNTHASE SUBUNIT HISF/H"/>
    <property type="match status" value="1"/>
</dbReference>